<gene>
    <name evidence="2" type="ORF">GGQ96_002154</name>
</gene>
<dbReference type="Proteomes" id="UP000574769">
    <property type="component" value="Unassembled WGS sequence"/>
</dbReference>
<comment type="caution">
    <text evidence="2">The sequence shown here is derived from an EMBL/GenBank/DDBJ whole genome shotgun (WGS) entry which is preliminary data.</text>
</comment>
<name>A0A7W7EXR8_9SPHN</name>
<protein>
    <submittedName>
        <fullName evidence="2">Uncharacterized protein</fullName>
    </submittedName>
</protein>
<reference evidence="2 3" key="1">
    <citation type="submission" date="2020-08" db="EMBL/GenBank/DDBJ databases">
        <title>Genomic Encyclopedia of Type Strains, Phase IV (KMG-IV): sequencing the most valuable type-strain genomes for metagenomic binning, comparative biology and taxonomic classification.</title>
        <authorList>
            <person name="Goeker M."/>
        </authorList>
    </citation>
    <scope>NUCLEOTIDE SEQUENCE [LARGE SCALE GENOMIC DNA]</scope>
    <source>
        <strain evidence="2 3">DSM 15867</strain>
    </source>
</reference>
<organism evidence="2 3">
    <name type="scientific">Sphingomonas abaci</name>
    <dbReference type="NCBI Taxonomy" id="237611"/>
    <lineage>
        <taxon>Bacteria</taxon>
        <taxon>Pseudomonadati</taxon>
        <taxon>Pseudomonadota</taxon>
        <taxon>Alphaproteobacteria</taxon>
        <taxon>Sphingomonadales</taxon>
        <taxon>Sphingomonadaceae</taxon>
        <taxon>Sphingomonas</taxon>
    </lineage>
</organism>
<feature type="transmembrane region" description="Helical" evidence="1">
    <location>
        <begin position="51"/>
        <end position="74"/>
    </location>
</feature>
<keyword evidence="1" id="KW-1133">Transmembrane helix</keyword>
<sequence length="75" mass="7635">MLATLADLLTMILAGLALVAGAWSALAGFTRAATAGYGDDPHVTAIRLRAGIALGLFGLLLFYVGAVYSARIVVA</sequence>
<proteinExistence type="predicted"/>
<dbReference type="AlphaFoldDB" id="A0A7W7EXR8"/>
<keyword evidence="3" id="KW-1185">Reference proteome</keyword>
<dbReference type="EMBL" id="JACHNY010000004">
    <property type="protein sequence ID" value="MBB4618018.1"/>
    <property type="molecule type" value="Genomic_DNA"/>
</dbReference>
<keyword evidence="1" id="KW-0472">Membrane</keyword>
<accession>A0A7W7EXR8</accession>
<evidence type="ECO:0000313" key="2">
    <source>
        <dbReference type="EMBL" id="MBB4618018.1"/>
    </source>
</evidence>
<dbReference type="RefSeq" id="WP_184114436.1">
    <property type="nucleotide sequence ID" value="NZ_JACHNY010000004.1"/>
</dbReference>
<evidence type="ECO:0000256" key="1">
    <source>
        <dbReference type="SAM" id="Phobius"/>
    </source>
</evidence>
<evidence type="ECO:0000313" key="3">
    <source>
        <dbReference type="Proteomes" id="UP000574769"/>
    </source>
</evidence>
<keyword evidence="1" id="KW-0812">Transmembrane</keyword>